<keyword evidence="7" id="KW-1185">Reference proteome</keyword>
<reference evidence="6 7" key="1">
    <citation type="journal article" date="2024" name="Commun. Biol.">
        <title>Comparative genomic analysis of thermophilic fungi reveals convergent evolutionary adaptations and gene losses.</title>
        <authorList>
            <person name="Steindorff A.S."/>
            <person name="Aguilar-Pontes M.V."/>
            <person name="Robinson A.J."/>
            <person name="Andreopoulos B."/>
            <person name="LaButti K."/>
            <person name="Kuo A."/>
            <person name="Mondo S."/>
            <person name="Riley R."/>
            <person name="Otillar R."/>
            <person name="Haridas S."/>
            <person name="Lipzen A."/>
            <person name="Grimwood J."/>
            <person name="Schmutz J."/>
            <person name="Clum A."/>
            <person name="Reid I.D."/>
            <person name="Moisan M.C."/>
            <person name="Butler G."/>
            <person name="Nguyen T.T.M."/>
            <person name="Dewar K."/>
            <person name="Conant G."/>
            <person name="Drula E."/>
            <person name="Henrissat B."/>
            <person name="Hansel C."/>
            <person name="Singer S."/>
            <person name="Hutchinson M.I."/>
            <person name="de Vries R.P."/>
            <person name="Natvig D.O."/>
            <person name="Powell A.J."/>
            <person name="Tsang A."/>
            <person name="Grigoriev I.V."/>
        </authorList>
    </citation>
    <scope>NUCLEOTIDE SEQUENCE [LARGE SCALE GENOMIC DNA]</scope>
    <source>
        <strain evidence="6 7">ATCC 22073</strain>
    </source>
</reference>
<comment type="similarity">
    <text evidence="2">Belongs to the class-IV pyridoxal-phosphate-dependent aminotransferase family.</text>
</comment>
<dbReference type="InterPro" id="IPR043131">
    <property type="entry name" value="BCAT-like_N"/>
</dbReference>
<keyword evidence="5" id="KW-0663">Pyridoxal phosphate</keyword>
<evidence type="ECO:0000256" key="5">
    <source>
        <dbReference type="ARBA" id="ARBA00022898"/>
    </source>
</evidence>
<evidence type="ECO:0000313" key="6">
    <source>
        <dbReference type="EMBL" id="KAL2267373.1"/>
    </source>
</evidence>
<dbReference type="Gene3D" id="3.20.10.10">
    <property type="entry name" value="D-amino Acid Aminotransferase, subunit A, domain 2"/>
    <property type="match status" value="1"/>
</dbReference>
<comment type="cofactor">
    <cofactor evidence="1">
        <name>pyridoxal 5'-phosphate</name>
        <dbReference type="ChEBI" id="CHEBI:597326"/>
    </cofactor>
</comment>
<dbReference type="Pfam" id="PF01063">
    <property type="entry name" value="Aminotran_4"/>
    <property type="match status" value="1"/>
</dbReference>
<keyword evidence="3" id="KW-0032">Aminotransferase</keyword>
<dbReference type="RefSeq" id="XP_070866100.1">
    <property type="nucleotide sequence ID" value="XM_071011163.1"/>
</dbReference>
<dbReference type="PANTHER" id="PTHR42825:SF2">
    <property type="entry name" value="BRANCHED-CHAIN-AMINO-ACID AMINOTRANSFERASE 3, CHLOROPLASTIC-RELATED"/>
    <property type="match status" value="1"/>
</dbReference>
<dbReference type="PANTHER" id="PTHR42825">
    <property type="entry name" value="AMINO ACID AMINOTRANSFERASE"/>
    <property type="match status" value="1"/>
</dbReference>
<dbReference type="Proteomes" id="UP001600064">
    <property type="component" value="Unassembled WGS sequence"/>
</dbReference>
<evidence type="ECO:0000256" key="1">
    <source>
        <dbReference type="ARBA" id="ARBA00001933"/>
    </source>
</evidence>
<dbReference type="InterPro" id="IPR043132">
    <property type="entry name" value="BCAT-like_C"/>
</dbReference>
<dbReference type="Gene3D" id="3.30.470.10">
    <property type="match status" value="1"/>
</dbReference>
<dbReference type="InterPro" id="IPR005786">
    <property type="entry name" value="B_amino_transII"/>
</dbReference>
<organism evidence="6 7">
    <name type="scientific">Remersonia thermophila</name>
    <dbReference type="NCBI Taxonomy" id="72144"/>
    <lineage>
        <taxon>Eukaryota</taxon>
        <taxon>Fungi</taxon>
        <taxon>Dikarya</taxon>
        <taxon>Ascomycota</taxon>
        <taxon>Pezizomycotina</taxon>
        <taxon>Sordariomycetes</taxon>
        <taxon>Sordariomycetidae</taxon>
        <taxon>Sordariales</taxon>
        <taxon>Sordariales incertae sedis</taxon>
        <taxon>Remersonia</taxon>
    </lineage>
</organism>
<dbReference type="InterPro" id="IPR036038">
    <property type="entry name" value="Aminotransferase-like"/>
</dbReference>
<protein>
    <submittedName>
        <fullName evidence="6">Uncharacterized protein</fullName>
    </submittedName>
</protein>
<dbReference type="EMBL" id="JAZGUE010000004">
    <property type="protein sequence ID" value="KAL2267373.1"/>
    <property type="molecule type" value="Genomic_DNA"/>
</dbReference>
<name>A0ABR4DAM0_9PEZI</name>
<proteinExistence type="inferred from homology"/>
<comment type="caution">
    <text evidence="6">The sequence shown here is derived from an EMBL/GenBank/DDBJ whole genome shotgun (WGS) entry which is preliminary data.</text>
</comment>
<keyword evidence="4" id="KW-0808">Transferase</keyword>
<accession>A0ABR4DAM0</accession>
<evidence type="ECO:0000256" key="2">
    <source>
        <dbReference type="ARBA" id="ARBA00009320"/>
    </source>
</evidence>
<evidence type="ECO:0000256" key="3">
    <source>
        <dbReference type="ARBA" id="ARBA00022576"/>
    </source>
</evidence>
<evidence type="ECO:0000256" key="4">
    <source>
        <dbReference type="ARBA" id="ARBA00022679"/>
    </source>
</evidence>
<dbReference type="PIRSF" id="PIRSF006468">
    <property type="entry name" value="BCAT1"/>
    <property type="match status" value="1"/>
</dbReference>
<evidence type="ECO:0000313" key="7">
    <source>
        <dbReference type="Proteomes" id="UP001600064"/>
    </source>
</evidence>
<gene>
    <name evidence="6" type="ORF">VTJ83DRAFT_4650</name>
</gene>
<dbReference type="GeneID" id="98125807"/>
<dbReference type="SUPFAM" id="SSF56752">
    <property type="entry name" value="D-aminoacid aminotransferase-like PLP-dependent enzymes"/>
    <property type="match status" value="1"/>
</dbReference>
<sequence length="383" mass="41078">MAAPAPRKDIDWSQLGLGFDLTVNGHIEVRHYQSTKQWTSPALIANPNISISGLSPALNYGQQCYEGLKALRSPNNTISIFRPDFHWSRLCRSAEALCLPPPPKGLFLECLRRAVAANAEFVPPADSDAYLYIRPVLFGASTRLALAPPEEVILAVYVQPARPYHGSEAVDGLVLEDFDRAAPRGMGGYKVGGNYAPVWRHAAKAKEMGYGITLHLDSATRTLVEEFSTSGFLGHKTVDGRDILVVPKAGGAIASTTSDSMVRLAEREGWVVERAEVPFSSLSGLDEVVAVGTAAAAVPVRSITRLSTNEKYEFLGSDGGSGKLMGLARLMMQIQRGKSSDTEGWCWEVTGFVPPTPALGPFSMLGGLAQMVFGRGTKVSAAA</sequence>
<dbReference type="InterPro" id="IPR001544">
    <property type="entry name" value="Aminotrans_IV"/>
</dbReference>